<keyword evidence="1" id="KW-1133">Transmembrane helix</keyword>
<name>A0A370F5N2_9BURK</name>
<keyword evidence="1" id="KW-0472">Membrane</keyword>
<protein>
    <recommendedName>
        <fullName evidence="5">Secreted protein</fullName>
    </recommendedName>
</protein>
<comment type="caution">
    <text evidence="3">The sequence shown here is derived from an EMBL/GenBank/DDBJ whole genome shotgun (WGS) entry which is preliminary data.</text>
</comment>
<evidence type="ECO:0000256" key="1">
    <source>
        <dbReference type="SAM" id="Phobius"/>
    </source>
</evidence>
<evidence type="ECO:0008006" key="5">
    <source>
        <dbReference type="Google" id="ProtNLM"/>
    </source>
</evidence>
<proteinExistence type="predicted"/>
<feature type="transmembrane region" description="Helical" evidence="1">
    <location>
        <begin position="155"/>
        <end position="174"/>
    </location>
</feature>
<dbReference type="AlphaFoldDB" id="A0A370F5N2"/>
<evidence type="ECO:0000256" key="2">
    <source>
        <dbReference type="SAM" id="SignalP"/>
    </source>
</evidence>
<accession>A0A370F5N2</accession>
<keyword evidence="4" id="KW-1185">Reference proteome</keyword>
<sequence>MNFRFLAGTALALAAAAFLPTALADEGHSHDAAPAAPAAAALPRFALESGAFELVGVRQGHELTLYLDRHADNQPVNDARIALRIGEKDFVAEPHGEGTYEAELDEATAEATGELPLLARLSVGDTRDELHGEWHIEAADGHGHDADATPAWRHLLPWGATALVVLLAAAAWLLRRRPAHGAAA</sequence>
<dbReference type="EMBL" id="QQAV01000015">
    <property type="protein sequence ID" value="RDI18130.1"/>
    <property type="molecule type" value="Genomic_DNA"/>
</dbReference>
<evidence type="ECO:0000313" key="4">
    <source>
        <dbReference type="Proteomes" id="UP000255265"/>
    </source>
</evidence>
<dbReference type="Proteomes" id="UP000255265">
    <property type="component" value="Unassembled WGS sequence"/>
</dbReference>
<dbReference type="RefSeq" id="WP_114804713.1">
    <property type="nucleotide sequence ID" value="NZ_QQAV01000015.1"/>
</dbReference>
<keyword evidence="2" id="KW-0732">Signal</keyword>
<feature type="signal peptide" evidence="2">
    <location>
        <begin position="1"/>
        <end position="24"/>
    </location>
</feature>
<dbReference type="OrthoDB" id="6881973at2"/>
<organism evidence="3 4">
    <name type="scientific">Pseudacidovorax intermedius</name>
    <dbReference type="NCBI Taxonomy" id="433924"/>
    <lineage>
        <taxon>Bacteria</taxon>
        <taxon>Pseudomonadati</taxon>
        <taxon>Pseudomonadota</taxon>
        <taxon>Betaproteobacteria</taxon>
        <taxon>Burkholderiales</taxon>
        <taxon>Comamonadaceae</taxon>
        <taxon>Pseudacidovorax</taxon>
    </lineage>
</organism>
<evidence type="ECO:0000313" key="3">
    <source>
        <dbReference type="EMBL" id="RDI18130.1"/>
    </source>
</evidence>
<feature type="chain" id="PRO_5016736350" description="Secreted protein" evidence="2">
    <location>
        <begin position="25"/>
        <end position="184"/>
    </location>
</feature>
<reference evidence="3 4" key="1">
    <citation type="submission" date="2018-07" db="EMBL/GenBank/DDBJ databases">
        <title>Genomic Encyclopedia of Type Strains, Phase IV (KMG-IV): sequencing the most valuable type-strain genomes for metagenomic binning, comparative biology and taxonomic classification.</title>
        <authorList>
            <person name="Goeker M."/>
        </authorList>
    </citation>
    <scope>NUCLEOTIDE SEQUENCE [LARGE SCALE GENOMIC DNA]</scope>
    <source>
        <strain evidence="3 4">DSM 21352</strain>
    </source>
</reference>
<dbReference type="STRING" id="433924.NS331_23155"/>
<gene>
    <name evidence="3" type="ORF">DFR41_11546</name>
</gene>
<keyword evidence="1" id="KW-0812">Transmembrane</keyword>